<keyword evidence="1" id="KW-0812">Transmembrane</keyword>
<dbReference type="AlphaFoldDB" id="A0A5J4W1N5"/>
<sequence>TPLKPIFSSIGQHHAFVADRVFMSLNGTSINTPQWRFPPMKLSSGETLTELLVHKSLNEFADITAYSLAQIDVSHNFVLSLHMANQLNGPQAVENPNQKRKTSVSEYPYTAYVILSVWAVVILAFPLKFTAAFAVASLLTAAVGILFNYIASVFAGIFIDKFTQQVQTIEHVAVPLAASGAWVYLTPAEFN</sequence>
<feature type="non-terminal residue" evidence="2">
    <location>
        <position position="1"/>
    </location>
</feature>
<comment type="caution">
    <text evidence="2">The sequence shown here is derived from an EMBL/GenBank/DDBJ whole genome shotgun (WGS) entry which is preliminary data.</text>
</comment>
<keyword evidence="1" id="KW-0472">Membrane</keyword>
<dbReference type="Proteomes" id="UP000324800">
    <property type="component" value="Unassembled WGS sequence"/>
</dbReference>
<feature type="transmembrane region" description="Helical" evidence="1">
    <location>
        <begin position="133"/>
        <end position="159"/>
    </location>
</feature>
<dbReference type="EMBL" id="SNRW01003840">
    <property type="protein sequence ID" value="KAA6388811.1"/>
    <property type="molecule type" value="Genomic_DNA"/>
</dbReference>
<evidence type="ECO:0000313" key="2">
    <source>
        <dbReference type="EMBL" id="KAA6388811.1"/>
    </source>
</evidence>
<evidence type="ECO:0000256" key="1">
    <source>
        <dbReference type="SAM" id="Phobius"/>
    </source>
</evidence>
<organism evidence="2 3">
    <name type="scientific">Streblomastix strix</name>
    <dbReference type="NCBI Taxonomy" id="222440"/>
    <lineage>
        <taxon>Eukaryota</taxon>
        <taxon>Metamonada</taxon>
        <taxon>Preaxostyla</taxon>
        <taxon>Oxymonadida</taxon>
        <taxon>Streblomastigidae</taxon>
        <taxon>Streblomastix</taxon>
    </lineage>
</organism>
<evidence type="ECO:0000313" key="3">
    <source>
        <dbReference type="Proteomes" id="UP000324800"/>
    </source>
</evidence>
<feature type="transmembrane region" description="Helical" evidence="1">
    <location>
        <begin position="109"/>
        <end position="127"/>
    </location>
</feature>
<accession>A0A5J4W1N5</accession>
<reference evidence="2 3" key="1">
    <citation type="submission" date="2019-03" db="EMBL/GenBank/DDBJ databases">
        <title>Single cell metagenomics reveals metabolic interactions within the superorganism composed of flagellate Streblomastix strix and complex community of Bacteroidetes bacteria on its surface.</title>
        <authorList>
            <person name="Treitli S.C."/>
            <person name="Kolisko M."/>
            <person name="Husnik F."/>
            <person name="Keeling P."/>
            <person name="Hampl V."/>
        </authorList>
    </citation>
    <scope>NUCLEOTIDE SEQUENCE [LARGE SCALE GENOMIC DNA]</scope>
    <source>
        <strain evidence="2">ST1C</strain>
    </source>
</reference>
<keyword evidence="1" id="KW-1133">Transmembrane helix</keyword>
<name>A0A5J4W1N5_9EUKA</name>
<protein>
    <submittedName>
        <fullName evidence="2">Uncharacterized protein</fullName>
    </submittedName>
</protein>
<proteinExistence type="predicted"/>
<gene>
    <name evidence="2" type="ORF">EZS28_015660</name>
</gene>